<reference evidence="3" key="1">
    <citation type="submission" date="2020-05" db="EMBL/GenBank/DDBJ databases">
        <authorList>
            <person name="Chiriac C."/>
            <person name="Salcher M."/>
            <person name="Ghai R."/>
            <person name="Kavagutti S V."/>
        </authorList>
    </citation>
    <scope>NUCLEOTIDE SEQUENCE</scope>
</reference>
<feature type="transmembrane region" description="Helical" evidence="2">
    <location>
        <begin position="266"/>
        <end position="285"/>
    </location>
</feature>
<feature type="compositionally biased region" description="Basic and acidic residues" evidence="1">
    <location>
        <begin position="318"/>
        <end position="332"/>
    </location>
</feature>
<evidence type="ECO:0000256" key="1">
    <source>
        <dbReference type="SAM" id="MobiDB-lite"/>
    </source>
</evidence>
<gene>
    <name evidence="3" type="ORF">UFOPK2766_02444</name>
</gene>
<dbReference type="AlphaFoldDB" id="A0A6J6V030"/>
<accession>A0A6J6V030</accession>
<evidence type="ECO:0000313" key="3">
    <source>
        <dbReference type="EMBL" id="CAB4764635.1"/>
    </source>
</evidence>
<keyword evidence="2" id="KW-0472">Membrane</keyword>
<dbReference type="EMBL" id="CAEZYU010000209">
    <property type="protein sequence ID" value="CAB4764635.1"/>
    <property type="molecule type" value="Genomic_DNA"/>
</dbReference>
<feature type="region of interest" description="Disordered" evidence="1">
    <location>
        <begin position="310"/>
        <end position="333"/>
    </location>
</feature>
<organism evidence="3">
    <name type="scientific">freshwater metagenome</name>
    <dbReference type="NCBI Taxonomy" id="449393"/>
    <lineage>
        <taxon>unclassified sequences</taxon>
        <taxon>metagenomes</taxon>
        <taxon>ecological metagenomes</taxon>
    </lineage>
</organism>
<keyword evidence="2" id="KW-1133">Transmembrane helix</keyword>
<sequence length="377" mass="39668">MGYLLDESSSEWLPTKFELSTSGIQVESGLVADFIPLVQVTGLFEAGAAIDGYLPLEIVLVDTSIVRARLSPSFLDSLLEALVLSLAEKEPPAVTSAAPAGPPVFIPPDVLPQQSDDQLINLQTLELAEQEAPIAQNEYHPTSPEPSEPAAVAVTVMPAPICPYCQSPVDGSSATCDSCHAVHHNDCWAESGACSVPGCHQSQAASRVAATALAGVGAAQIPSPTGNAGAWGSPRTDAPIAPGIEFGATADSVQHEFSAPAKPKRAFRTVLVVLLLIGLPILAVFGTMKNWWEPITGHVYSEDEVLEATDTAQSEGYDSGKSDGYDEGKSDGNTEGFAAGIEKGCELVFETLDTSVVYDTRSPYATAYYMSKSTCYE</sequence>
<keyword evidence="2" id="KW-0812">Transmembrane</keyword>
<proteinExistence type="predicted"/>
<evidence type="ECO:0000256" key="2">
    <source>
        <dbReference type="SAM" id="Phobius"/>
    </source>
</evidence>
<name>A0A6J6V030_9ZZZZ</name>
<protein>
    <submittedName>
        <fullName evidence="3">Unannotated protein</fullName>
    </submittedName>
</protein>